<reference evidence="1 3" key="2">
    <citation type="journal article" date="2014" name="BMC Genomics">
        <title>An improved genome release (version Mt4.0) for the model legume Medicago truncatula.</title>
        <authorList>
            <person name="Tang H."/>
            <person name="Krishnakumar V."/>
            <person name="Bidwell S."/>
            <person name="Rosen B."/>
            <person name="Chan A."/>
            <person name="Zhou S."/>
            <person name="Gentzbittel L."/>
            <person name="Childs K.L."/>
            <person name="Yandell M."/>
            <person name="Gundlach H."/>
            <person name="Mayer K.F."/>
            <person name="Schwartz D.C."/>
            <person name="Town C.D."/>
        </authorList>
    </citation>
    <scope>GENOME REANNOTATION</scope>
    <source>
        <strain evidence="1">A17</strain>
        <strain evidence="2 3">cv. Jemalong A17</strain>
    </source>
</reference>
<gene>
    <name evidence="1" type="ordered locus">MTR_4g021890</name>
</gene>
<dbReference type="EMBL" id="CM001220">
    <property type="protein sequence ID" value="KEH29079.1"/>
    <property type="molecule type" value="Genomic_DNA"/>
</dbReference>
<dbReference type="AlphaFoldDB" id="A0A072UH42"/>
<reference evidence="1 3" key="1">
    <citation type="journal article" date="2011" name="Nature">
        <title>The Medicago genome provides insight into the evolution of rhizobial symbioses.</title>
        <authorList>
            <person name="Young N.D."/>
            <person name="Debelle F."/>
            <person name="Oldroyd G.E."/>
            <person name="Geurts R."/>
            <person name="Cannon S.B."/>
            <person name="Udvardi M.K."/>
            <person name="Benedito V.A."/>
            <person name="Mayer K.F."/>
            <person name="Gouzy J."/>
            <person name="Schoof H."/>
            <person name="Van de Peer Y."/>
            <person name="Proost S."/>
            <person name="Cook D.R."/>
            <person name="Meyers B.C."/>
            <person name="Spannagl M."/>
            <person name="Cheung F."/>
            <person name="De Mita S."/>
            <person name="Krishnakumar V."/>
            <person name="Gundlach H."/>
            <person name="Zhou S."/>
            <person name="Mudge J."/>
            <person name="Bharti A.K."/>
            <person name="Murray J.D."/>
            <person name="Naoumkina M.A."/>
            <person name="Rosen B."/>
            <person name="Silverstein K.A."/>
            <person name="Tang H."/>
            <person name="Rombauts S."/>
            <person name="Zhao P.X."/>
            <person name="Zhou P."/>
            <person name="Barbe V."/>
            <person name="Bardou P."/>
            <person name="Bechner M."/>
            <person name="Bellec A."/>
            <person name="Berger A."/>
            <person name="Berges H."/>
            <person name="Bidwell S."/>
            <person name="Bisseling T."/>
            <person name="Choisne N."/>
            <person name="Couloux A."/>
            <person name="Denny R."/>
            <person name="Deshpande S."/>
            <person name="Dai X."/>
            <person name="Doyle J.J."/>
            <person name="Dudez A.M."/>
            <person name="Farmer A.D."/>
            <person name="Fouteau S."/>
            <person name="Franken C."/>
            <person name="Gibelin C."/>
            <person name="Gish J."/>
            <person name="Goldstein S."/>
            <person name="Gonzalez A.J."/>
            <person name="Green P.J."/>
            <person name="Hallab A."/>
            <person name="Hartog M."/>
            <person name="Hua A."/>
            <person name="Humphray S.J."/>
            <person name="Jeong D.H."/>
            <person name="Jing Y."/>
            <person name="Jocker A."/>
            <person name="Kenton S.M."/>
            <person name="Kim D.J."/>
            <person name="Klee K."/>
            <person name="Lai H."/>
            <person name="Lang C."/>
            <person name="Lin S."/>
            <person name="Macmil S.L."/>
            <person name="Magdelenat G."/>
            <person name="Matthews L."/>
            <person name="McCorrison J."/>
            <person name="Monaghan E.L."/>
            <person name="Mun J.H."/>
            <person name="Najar F.Z."/>
            <person name="Nicholson C."/>
            <person name="Noirot C."/>
            <person name="O'Bleness M."/>
            <person name="Paule C.R."/>
            <person name="Poulain J."/>
            <person name="Prion F."/>
            <person name="Qin B."/>
            <person name="Qu C."/>
            <person name="Retzel E.F."/>
            <person name="Riddle C."/>
            <person name="Sallet E."/>
            <person name="Samain S."/>
            <person name="Samson N."/>
            <person name="Sanders I."/>
            <person name="Saurat O."/>
            <person name="Scarpelli C."/>
            <person name="Schiex T."/>
            <person name="Segurens B."/>
            <person name="Severin A.J."/>
            <person name="Sherrier D.J."/>
            <person name="Shi R."/>
            <person name="Sims S."/>
            <person name="Singer S.R."/>
            <person name="Sinharoy S."/>
            <person name="Sterck L."/>
            <person name="Viollet A."/>
            <person name="Wang B.B."/>
            <person name="Wang K."/>
            <person name="Wang M."/>
            <person name="Wang X."/>
            <person name="Warfsmann J."/>
            <person name="Weissenbach J."/>
            <person name="White D.D."/>
            <person name="White J.D."/>
            <person name="Wiley G.B."/>
            <person name="Wincker P."/>
            <person name="Xing Y."/>
            <person name="Yang L."/>
            <person name="Yao Z."/>
            <person name="Ying F."/>
            <person name="Zhai J."/>
            <person name="Zhou L."/>
            <person name="Zuber A."/>
            <person name="Denarie J."/>
            <person name="Dixon R.A."/>
            <person name="May G.D."/>
            <person name="Schwartz D.C."/>
            <person name="Rogers J."/>
            <person name="Quetier F."/>
            <person name="Town C.D."/>
            <person name="Roe B.A."/>
        </authorList>
    </citation>
    <scope>NUCLEOTIDE SEQUENCE [LARGE SCALE GENOMIC DNA]</scope>
    <source>
        <strain evidence="1">A17</strain>
        <strain evidence="2 3">cv. Jemalong A17</strain>
    </source>
</reference>
<dbReference type="HOGENOM" id="CLU_2323939_0_0_1"/>
<reference evidence="2" key="3">
    <citation type="submission" date="2015-04" db="UniProtKB">
        <authorList>
            <consortium name="EnsemblPlants"/>
        </authorList>
    </citation>
    <scope>IDENTIFICATION</scope>
    <source>
        <strain evidence="2">cv. Jemalong A17</strain>
    </source>
</reference>
<organism evidence="1 3">
    <name type="scientific">Medicago truncatula</name>
    <name type="common">Barrel medic</name>
    <name type="synonym">Medicago tribuloides</name>
    <dbReference type="NCBI Taxonomy" id="3880"/>
    <lineage>
        <taxon>Eukaryota</taxon>
        <taxon>Viridiplantae</taxon>
        <taxon>Streptophyta</taxon>
        <taxon>Embryophyta</taxon>
        <taxon>Tracheophyta</taxon>
        <taxon>Spermatophyta</taxon>
        <taxon>Magnoliopsida</taxon>
        <taxon>eudicotyledons</taxon>
        <taxon>Gunneridae</taxon>
        <taxon>Pentapetalae</taxon>
        <taxon>rosids</taxon>
        <taxon>fabids</taxon>
        <taxon>Fabales</taxon>
        <taxon>Fabaceae</taxon>
        <taxon>Papilionoideae</taxon>
        <taxon>50 kb inversion clade</taxon>
        <taxon>NPAAA clade</taxon>
        <taxon>Hologalegina</taxon>
        <taxon>IRL clade</taxon>
        <taxon>Trifolieae</taxon>
        <taxon>Medicago</taxon>
    </lineage>
</organism>
<keyword evidence="3" id="KW-1185">Reference proteome</keyword>
<sequence>MWGNFAHVLSFRPSLGTSGFVDIMRLFRGGDCKGEDEVLTVDEIEEMHGITSNIHSLSHINTSICWQQSRMLWLKEGDTNSKYFHSVLSRRQLLLIRSQ</sequence>
<evidence type="ECO:0000313" key="2">
    <source>
        <dbReference type="EnsemblPlants" id="KEH29079"/>
    </source>
</evidence>
<dbReference type="EnsemblPlants" id="KEH29079">
    <property type="protein sequence ID" value="KEH29079"/>
    <property type="gene ID" value="MTR_4g021890"/>
</dbReference>
<protein>
    <submittedName>
        <fullName evidence="1 2">Uncharacterized protein</fullName>
    </submittedName>
</protein>
<accession>A0A072UH42</accession>
<evidence type="ECO:0000313" key="1">
    <source>
        <dbReference type="EMBL" id="KEH29079.1"/>
    </source>
</evidence>
<name>A0A072UH42_MEDTR</name>
<proteinExistence type="predicted"/>
<evidence type="ECO:0000313" key="3">
    <source>
        <dbReference type="Proteomes" id="UP000002051"/>
    </source>
</evidence>
<dbReference type="Proteomes" id="UP000002051">
    <property type="component" value="Chromosome 4"/>
</dbReference>